<dbReference type="InterPro" id="IPR008971">
    <property type="entry name" value="HSP40/DnaJ_pept-bd"/>
</dbReference>
<accession>A0AAE3GVD0</accession>
<dbReference type="PRINTS" id="PR00625">
    <property type="entry name" value="JDOMAIN"/>
</dbReference>
<dbReference type="SUPFAM" id="SSF49493">
    <property type="entry name" value="HSP40/DnaJ peptide-binding domain"/>
    <property type="match status" value="2"/>
</dbReference>
<dbReference type="PROSITE" id="PS00636">
    <property type="entry name" value="DNAJ_1"/>
    <property type="match status" value="1"/>
</dbReference>
<dbReference type="CDD" id="cd10747">
    <property type="entry name" value="DnaJ_C"/>
    <property type="match status" value="1"/>
</dbReference>
<name>A0AAE3GVD0_9CYAN</name>
<dbReference type="AlphaFoldDB" id="A0AAE3GVD0"/>
<dbReference type="SMART" id="SM00271">
    <property type="entry name" value="DnaJ"/>
    <property type="match status" value="1"/>
</dbReference>
<dbReference type="FunFam" id="2.60.260.20:FF:000013">
    <property type="entry name" value="DnaJ subfamily B member 11"/>
    <property type="match status" value="1"/>
</dbReference>
<dbReference type="Pfam" id="PF00226">
    <property type="entry name" value="DnaJ"/>
    <property type="match status" value="1"/>
</dbReference>
<dbReference type="RefSeq" id="WP_254013780.1">
    <property type="nucleotide sequence ID" value="NZ_JAMZMM010000271.1"/>
</dbReference>
<dbReference type="InterPro" id="IPR018253">
    <property type="entry name" value="DnaJ_domain_CS"/>
</dbReference>
<evidence type="ECO:0000259" key="3">
    <source>
        <dbReference type="PROSITE" id="PS50076"/>
    </source>
</evidence>
<keyword evidence="1" id="KW-0143">Chaperone</keyword>
<feature type="region of interest" description="Disordered" evidence="2">
    <location>
        <begin position="125"/>
        <end position="157"/>
    </location>
</feature>
<dbReference type="EMBL" id="JAMZMM010000271">
    <property type="protein sequence ID" value="MCP2731034.1"/>
    <property type="molecule type" value="Genomic_DNA"/>
</dbReference>
<feature type="domain" description="J" evidence="3">
    <location>
        <begin position="6"/>
        <end position="71"/>
    </location>
</feature>
<feature type="region of interest" description="Disordered" evidence="2">
    <location>
        <begin position="76"/>
        <end position="105"/>
    </location>
</feature>
<evidence type="ECO:0000256" key="1">
    <source>
        <dbReference type="ARBA" id="ARBA00023186"/>
    </source>
</evidence>
<comment type="caution">
    <text evidence="4">The sequence shown here is derived from an EMBL/GenBank/DDBJ whole genome shotgun (WGS) entry which is preliminary data.</text>
</comment>
<evidence type="ECO:0000313" key="4">
    <source>
        <dbReference type="EMBL" id="MCP2731034.1"/>
    </source>
</evidence>
<feature type="compositionally biased region" description="Polar residues" evidence="2">
    <location>
        <begin position="128"/>
        <end position="145"/>
    </location>
</feature>
<dbReference type="Proteomes" id="UP001204953">
    <property type="component" value="Unassembled WGS sequence"/>
</dbReference>
<dbReference type="SUPFAM" id="SSF46565">
    <property type="entry name" value="Chaperone J-domain"/>
    <property type="match status" value="1"/>
</dbReference>
<dbReference type="CDD" id="cd06257">
    <property type="entry name" value="DnaJ"/>
    <property type="match status" value="1"/>
</dbReference>
<organism evidence="4 5">
    <name type="scientific">Limnofasciculus baicalensis BBK-W-15</name>
    <dbReference type="NCBI Taxonomy" id="2699891"/>
    <lineage>
        <taxon>Bacteria</taxon>
        <taxon>Bacillati</taxon>
        <taxon>Cyanobacteriota</taxon>
        <taxon>Cyanophyceae</taxon>
        <taxon>Coleofasciculales</taxon>
        <taxon>Coleofasciculaceae</taxon>
        <taxon>Limnofasciculus</taxon>
        <taxon>Limnofasciculus baicalensis</taxon>
    </lineage>
</organism>
<sequence>MENFRNYYDILGIPTDATSEEIKKEFRRLARKYHPDVNPGDATAEEKFKDINEAHEVLSDPSRRSQYDQFSRFLKKKGTSRPSAKTASVRNAFSRNGTNRTGTQEVDYDQFGDFNSFVDQLLGRRQSSRTATATQGSSVRVNSSDAYKPGGSKTAYTVNSRPTPKDIEARLTLPLEKAYLGGLERIRLEDGRSLEVELPAGMVTGQRVRLKGQGIAGGSLFLVITVAPHAFFKLEESDIVCQIPVTPAEAVLGGPIEIPTLDGRVKINVPPGVRFGQRLRLANKGYPIDGERGDQLVEILVVIPKEISPTVRELYEKLREIDDFHPRRDLLI</sequence>
<evidence type="ECO:0000256" key="2">
    <source>
        <dbReference type="SAM" id="MobiDB-lite"/>
    </source>
</evidence>
<dbReference type="Gene3D" id="1.10.287.110">
    <property type="entry name" value="DnaJ domain"/>
    <property type="match status" value="1"/>
</dbReference>
<dbReference type="InterPro" id="IPR001623">
    <property type="entry name" value="DnaJ_domain"/>
</dbReference>
<dbReference type="GO" id="GO:0051082">
    <property type="term" value="F:unfolded protein binding"/>
    <property type="evidence" value="ECO:0007669"/>
    <property type="project" value="InterPro"/>
</dbReference>
<feature type="compositionally biased region" description="Polar residues" evidence="2">
    <location>
        <begin position="80"/>
        <end position="104"/>
    </location>
</feature>
<dbReference type="PANTHER" id="PTHR43096:SF52">
    <property type="entry name" value="DNAJ HOMOLOG 1, MITOCHONDRIAL-RELATED"/>
    <property type="match status" value="1"/>
</dbReference>
<dbReference type="InterPro" id="IPR036869">
    <property type="entry name" value="J_dom_sf"/>
</dbReference>
<evidence type="ECO:0000313" key="5">
    <source>
        <dbReference type="Proteomes" id="UP001204953"/>
    </source>
</evidence>
<keyword evidence="5" id="KW-1185">Reference proteome</keyword>
<proteinExistence type="predicted"/>
<protein>
    <submittedName>
        <fullName evidence="4">J domain-containing protein</fullName>
    </submittedName>
</protein>
<dbReference type="GO" id="GO:0042026">
    <property type="term" value="P:protein refolding"/>
    <property type="evidence" value="ECO:0007669"/>
    <property type="project" value="TreeGrafter"/>
</dbReference>
<dbReference type="PROSITE" id="PS50076">
    <property type="entry name" value="DNAJ_2"/>
    <property type="match status" value="1"/>
</dbReference>
<dbReference type="PANTHER" id="PTHR43096">
    <property type="entry name" value="DNAJ HOMOLOG 1, MITOCHONDRIAL-RELATED"/>
    <property type="match status" value="1"/>
</dbReference>
<dbReference type="Gene3D" id="2.60.260.20">
    <property type="entry name" value="Urease metallochaperone UreE, N-terminal domain"/>
    <property type="match status" value="2"/>
</dbReference>
<reference evidence="4" key="1">
    <citation type="submission" date="2022-06" db="EMBL/GenBank/DDBJ databases">
        <title>New cyanobacteria of genus Symplocastrum in benthos of Lake Baikal.</title>
        <authorList>
            <person name="Sorokovikova E."/>
            <person name="Tikhonova I."/>
            <person name="Krasnopeev A."/>
            <person name="Evseev P."/>
            <person name="Gladkikh A."/>
            <person name="Belykh O."/>
        </authorList>
    </citation>
    <scope>NUCLEOTIDE SEQUENCE</scope>
    <source>
        <strain evidence="4">BBK-W-15</strain>
    </source>
</reference>
<dbReference type="InterPro" id="IPR002939">
    <property type="entry name" value="DnaJ_C"/>
</dbReference>
<dbReference type="Pfam" id="PF01556">
    <property type="entry name" value="DnaJ_C"/>
    <property type="match status" value="1"/>
</dbReference>
<gene>
    <name evidence="4" type="ORF">NJ959_21640</name>
</gene>
<dbReference type="GO" id="GO:0005737">
    <property type="term" value="C:cytoplasm"/>
    <property type="evidence" value="ECO:0007669"/>
    <property type="project" value="TreeGrafter"/>
</dbReference>